<protein>
    <submittedName>
        <fullName evidence="1">T4 bacteriophage base plate protein</fullName>
    </submittedName>
</protein>
<reference evidence="1 2" key="1">
    <citation type="submission" date="2016-12" db="EMBL/GenBank/DDBJ databases">
        <authorList>
            <person name="Song W.-J."/>
            <person name="Kurnit D.M."/>
        </authorList>
    </citation>
    <scope>NUCLEOTIDE SEQUENCE [LARGE SCALE GENOMIC DNA]</scope>
    <source>
        <strain evidence="1 2">DSM 18488</strain>
    </source>
</reference>
<dbReference type="InterPro" id="IPR024364">
    <property type="entry name" value="Baseplate_phage_T4-like"/>
</dbReference>
<sequence length="241" mass="26985">MRGLTALDTVAVWETAYRLHPIDRVLSLLLQVMADHSRETLAALPLSERDSLLLALRSATFGDALPGKSNCPRCGETVEFTLSCREFAPQAKPRLRQVERDGYKATIRPLTSYDLAASANAATLREARALLLERCVAGASYNDESIEAKWLPEEIQHAISEIVAETDPQAEMLINLNCPKCGQQWQILLDIGHILWLEISSRAQRLLMEVHLLAKAYGWTEEEILKLSGQRRSAYLQMVMA</sequence>
<evidence type="ECO:0000313" key="2">
    <source>
        <dbReference type="Proteomes" id="UP000184603"/>
    </source>
</evidence>
<dbReference type="EMBL" id="FRFE01000002">
    <property type="protein sequence ID" value="SHO44181.1"/>
    <property type="molecule type" value="Genomic_DNA"/>
</dbReference>
<dbReference type="Pfam" id="PF12322">
    <property type="entry name" value="T4_baseplate"/>
    <property type="match status" value="1"/>
</dbReference>
<dbReference type="OrthoDB" id="283948at2"/>
<gene>
    <name evidence="1" type="ORF">SAMN02745220_00687</name>
</gene>
<organism evidence="1 2">
    <name type="scientific">Desulfopila aestuarii DSM 18488</name>
    <dbReference type="NCBI Taxonomy" id="1121416"/>
    <lineage>
        <taxon>Bacteria</taxon>
        <taxon>Pseudomonadati</taxon>
        <taxon>Thermodesulfobacteriota</taxon>
        <taxon>Desulfobulbia</taxon>
        <taxon>Desulfobulbales</taxon>
        <taxon>Desulfocapsaceae</taxon>
        <taxon>Desulfopila</taxon>
    </lineage>
</organism>
<keyword evidence="2" id="KW-1185">Reference proteome</keyword>
<accession>A0A1M7XYY4</accession>
<dbReference type="AlphaFoldDB" id="A0A1M7XYY4"/>
<evidence type="ECO:0000313" key="1">
    <source>
        <dbReference type="EMBL" id="SHO44181.1"/>
    </source>
</evidence>
<name>A0A1M7XYY4_9BACT</name>
<dbReference type="Proteomes" id="UP000184603">
    <property type="component" value="Unassembled WGS sequence"/>
</dbReference>
<dbReference type="STRING" id="1121416.SAMN02745220_00687"/>
<proteinExistence type="predicted"/>
<dbReference type="RefSeq" id="WP_073612039.1">
    <property type="nucleotide sequence ID" value="NZ_FRFE01000002.1"/>
</dbReference>